<proteinExistence type="predicted"/>
<comment type="caution">
    <text evidence="4">The sequence shown here is derived from an EMBL/GenBank/DDBJ whole genome shotgun (WGS) entry which is preliminary data.</text>
</comment>
<dbReference type="PANTHER" id="PTHR23040">
    <property type="match status" value="1"/>
</dbReference>
<dbReference type="EMBL" id="CAXLJL010000822">
    <property type="protein sequence ID" value="CAL5141059.1"/>
    <property type="molecule type" value="Genomic_DNA"/>
</dbReference>
<reference evidence="4" key="1">
    <citation type="submission" date="2024-06" db="EMBL/GenBank/DDBJ databases">
        <authorList>
            <person name="Liu X."/>
            <person name="Lenzi L."/>
            <person name="Haldenby T S."/>
            <person name="Uol C."/>
        </authorList>
    </citation>
    <scope>NUCLEOTIDE SEQUENCE</scope>
</reference>
<dbReference type="InterPro" id="IPR011990">
    <property type="entry name" value="TPR-like_helical_dom_sf"/>
</dbReference>
<gene>
    <name evidence="4" type="ORF">CDAUBV1_LOCUS16341</name>
</gene>
<dbReference type="Gene3D" id="1.25.40.10">
    <property type="entry name" value="Tetratricopeptide repeat domain"/>
    <property type="match status" value="1"/>
</dbReference>
<evidence type="ECO:0000256" key="3">
    <source>
        <dbReference type="ARBA" id="ARBA00034143"/>
    </source>
</evidence>
<evidence type="ECO:0000313" key="5">
    <source>
        <dbReference type="Proteomes" id="UP001497525"/>
    </source>
</evidence>
<dbReference type="AlphaFoldDB" id="A0AAV2TUD7"/>
<dbReference type="InterPro" id="IPR040111">
    <property type="entry name" value="ODAD4"/>
</dbReference>
<evidence type="ECO:0000313" key="4">
    <source>
        <dbReference type="EMBL" id="CAL5141059.1"/>
    </source>
</evidence>
<accession>A0AAV2TUD7</accession>
<evidence type="ECO:0000256" key="2">
    <source>
        <dbReference type="ARBA" id="ARBA00034139"/>
    </source>
</evidence>
<evidence type="ECO:0000256" key="1">
    <source>
        <dbReference type="ARBA" id="ARBA00004430"/>
    </source>
</evidence>
<dbReference type="SMART" id="SM00028">
    <property type="entry name" value="TPR"/>
    <property type="match status" value="3"/>
</dbReference>
<dbReference type="Proteomes" id="UP001497525">
    <property type="component" value="Unassembled WGS sequence"/>
</dbReference>
<dbReference type="GO" id="GO:0005930">
    <property type="term" value="C:axoneme"/>
    <property type="evidence" value="ECO:0007669"/>
    <property type="project" value="UniProtKB-SubCell"/>
</dbReference>
<sequence>MKRRSETKRPYSILQQTKGFMRLMGVIREWKPEVECNVSEEYRPKDQKRKTQTYIHLQPETLRTVLTEMFDLESPEEKQSIGSENQVKRKKFVSRYDYKRNLGEVFDEKVYLERLLSSEHMRARYLTAGSRRAVRHDPYHRIWLELMLGNFVKTSETVKNISADELSHIDKQYAANVQLNQWITLQDLITRELTTKRNRRRFIRREQSSGMDRAVVRIWKMYLRRQYREAAHEGVLALQAVELWNESKPSSAKWRFEADLCYIIGLCLDGLHRYKAALAFFQMDARLAEFANILLAKKRALDNIGRMYASLGRYNDALVCWNQRLNTRIEGEELAWLLYQIALCHTLMDDYKEATRFCQSCIAVAEESNCLNWELSANLLHATVSALAACNGQSDTRILESGLTYLEDAYNVALRIDRSCVINSVLNILRNVYDFVLDVSNRELLQRCWSASLLELLDQERDNRRQFSRIVRELLLRPGLEGC</sequence>
<name>A0AAV2TUD7_CALDB</name>
<protein>
    <recommendedName>
        <fullName evidence="2">Outer dynein arm-docking complex subunit 4</fullName>
    </recommendedName>
    <alternativeName>
        <fullName evidence="3">Tetratricopeptide repeat protein 25</fullName>
    </alternativeName>
</protein>
<dbReference type="SUPFAM" id="SSF48452">
    <property type="entry name" value="TPR-like"/>
    <property type="match status" value="1"/>
</dbReference>
<comment type="subcellular location">
    <subcellularLocation>
        <location evidence="1">Cytoplasm</location>
        <location evidence="1">Cytoskeleton</location>
        <location evidence="1">Cilium axoneme</location>
    </subcellularLocation>
</comment>
<organism evidence="4 5">
    <name type="scientific">Calicophoron daubneyi</name>
    <name type="common">Rumen fluke</name>
    <name type="synonym">Paramphistomum daubneyi</name>
    <dbReference type="NCBI Taxonomy" id="300641"/>
    <lineage>
        <taxon>Eukaryota</taxon>
        <taxon>Metazoa</taxon>
        <taxon>Spiralia</taxon>
        <taxon>Lophotrochozoa</taxon>
        <taxon>Platyhelminthes</taxon>
        <taxon>Trematoda</taxon>
        <taxon>Digenea</taxon>
        <taxon>Plagiorchiida</taxon>
        <taxon>Pronocephalata</taxon>
        <taxon>Paramphistomoidea</taxon>
        <taxon>Paramphistomidae</taxon>
        <taxon>Calicophoron</taxon>
    </lineage>
</organism>
<dbReference type="InterPro" id="IPR019734">
    <property type="entry name" value="TPR_rpt"/>
</dbReference>